<dbReference type="SUPFAM" id="SSF46565">
    <property type="entry name" value="Chaperone J-domain"/>
    <property type="match status" value="1"/>
</dbReference>
<dbReference type="Proteomes" id="UP001295740">
    <property type="component" value="Unassembled WGS sequence"/>
</dbReference>
<keyword evidence="4" id="KW-1185">Reference proteome</keyword>
<dbReference type="InterPro" id="IPR036869">
    <property type="entry name" value="J_dom_sf"/>
</dbReference>
<dbReference type="CDD" id="cd06257">
    <property type="entry name" value="DnaJ"/>
    <property type="match status" value="1"/>
</dbReference>
<evidence type="ECO:0000256" key="1">
    <source>
        <dbReference type="SAM" id="MobiDB-lite"/>
    </source>
</evidence>
<reference evidence="3" key="1">
    <citation type="submission" date="2023-10" db="EMBL/GenBank/DDBJ databases">
        <authorList>
            <person name="Hackl T."/>
        </authorList>
    </citation>
    <scope>NUCLEOTIDE SEQUENCE</scope>
</reference>
<feature type="domain" description="J" evidence="2">
    <location>
        <begin position="29"/>
        <end position="99"/>
    </location>
</feature>
<evidence type="ECO:0000259" key="2">
    <source>
        <dbReference type="PROSITE" id="PS50076"/>
    </source>
</evidence>
<organism evidence="3 4">
    <name type="scientific">Anthostomella pinea</name>
    <dbReference type="NCBI Taxonomy" id="933095"/>
    <lineage>
        <taxon>Eukaryota</taxon>
        <taxon>Fungi</taxon>
        <taxon>Dikarya</taxon>
        <taxon>Ascomycota</taxon>
        <taxon>Pezizomycotina</taxon>
        <taxon>Sordariomycetes</taxon>
        <taxon>Xylariomycetidae</taxon>
        <taxon>Xylariales</taxon>
        <taxon>Xylariaceae</taxon>
        <taxon>Anthostomella</taxon>
    </lineage>
</organism>
<evidence type="ECO:0000313" key="4">
    <source>
        <dbReference type="Proteomes" id="UP001295740"/>
    </source>
</evidence>
<dbReference type="Pfam" id="PF00226">
    <property type="entry name" value="DnaJ"/>
    <property type="match status" value="1"/>
</dbReference>
<gene>
    <name evidence="3" type="ORF">KHLLAP_LOCUS10106</name>
</gene>
<name>A0AAI8VRB6_9PEZI</name>
<dbReference type="PROSITE" id="PS50076">
    <property type="entry name" value="DNAJ_2"/>
    <property type="match status" value="1"/>
</dbReference>
<dbReference type="InterPro" id="IPR001623">
    <property type="entry name" value="DnaJ_domain"/>
</dbReference>
<proteinExistence type="predicted"/>
<evidence type="ECO:0000313" key="3">
    <source>
        <dbReference type="EMBL" id="CAJ2509638.1"/>
    </source>
</evidence>
<dbReference type="SMART" id="SM00271">
    <property type="entry name" value="DnaJ"/>
    <property type="match status" value="1"/>
</dbReference>
<dbReference type="InterPro" id="IPR050817">
    <property type="entry name" value="DjlA_DnaK_co-chaperone"/>
</dbReference>
<feature type="region of interest" description="Disordered" evidence="1">
    <location>
        <begin position="1"/>
        <end position="30"/>
    </location>
</feature>
<dbReference type="EMBL" id="CAUWAG010000012">
    <property type="protein sequence ID" value="CAJ2509638.1"/>
    <property type="molecule type" value="Genomic_DNA"/>
</dbReference>
<protein>
    <submittedName>
        <fullName evidence="3">Uu.00g146640.m01.CDS01</fullName>
    </submittedName>
</protein>
<dbReference type="PANTHER" id="PTHR24074">
    <property type="entry name" value="CO-CHAPERONE PROTEIN DJLA"/>
    <property type="match status" value="1"/>
</dbReference>
<sequence>MYATVSDSGSMRPPDDSPHHGWPSSPHPTPYEIFGQKKTAAYSKAKFYELVKVYHPDRHRISTGPLVSQTVRLERYRLVVSANEILSDPVKRRAYDLYGAGWGGKLSMDNARRATDKSWRDEPGNPSMNATWEDWERWYGEREGAKKKQHPLYMSNELFVGVLCAFVLVGSLGQARRASTNTMNIVEMREQKHAAISQDMRNRQGQQAVLNRHERVESFLRQRDGWDVASSVSSQPASASAGK</sequence>
<dbReference type="Gene3D" id="1.10.287.110">
    <property type="entry name" value="DnaJ domain"/>
    <property type="match status" value="1"/>
</dbReference>
<comment type="caution">
    <text evidence="3">The sequence shown here is derived from an EMBL/GenBank/DDBJ whole genome shotgun (WGS) entry which is preliminary data.</text>
</comment>
<dbReference type="AlphaFoldDB" id="A0AAI8VRB6"/>
<dbReference type="InterPro" id="IPR018253">
    <property type="entry name" value="DnaJ_domain_CS"/>
</dbReference>
<dbReference type="PROSITE" id="PS00636">
    <property type="entry name" value="DNAJ_1"/>
    <property type="match status" value="1"/>
</dbReference>
<accession>A0AAI8VRB6</accession>